<accession>A0A2M8G1L0</accession>
<dbReference type="PANTHER" id="PTHR13691:SF5">
    <property type="entry name" value="LARGE RIBOSOMAL SUBUNIT PROTEIN UL2M"/>
    <property type="match status" value="1"/>
</dbReference>
<dbReference type="Gene3D" id="2.30.30.30">
    <property type="match status" value="1"/>
</dbReference>
<dbReference type="PANTHER" id="PTHR13691">
    <property type="entry name" value="RIBOSOMAL PROTEIN L2"/>
    <property type="match status" value="1"/>
</dbReference>
<keyword evidence="5" id="KW-0694">RNA-binding</keyword>
<dbReference type="EMBL" id="PFQX01000044">
    <property type="protein sequence ID" value="PJC65352.1"/>
    <property type="molecule type" value="Genomic_DNA"/>
</dbReference>
<sequence length="279" mass="30926">MIKRYKPYTPSRRSMSVVDYGVLSDVKPMKSALKRVHRASGRNNQGRITMRHQGGGAKKLYRMVDFGQAKLNIPAKVETLEYDPYRSAFIMKVLYRDGERRYHVAPEGIKAGDIVISAADAALKPGNRTALKNIPVGYNVHNIELHPGKGGQIVRSAGSQAQVLAQESGYTHLKMPSGEVRKVLWDNLASIGQASNPDWNLISIGKAGRSRMLGIRPTVRGTAMNPVDHPYGGGEGRQPRGTKRPKTIWGKVTGGHKTRRHKKYSAGLIVSRRLRKSRK</sequence>
<dbReference type="SUPFAM" id="SSF50104">
    <property type="entry name" value="Translation proteins SH3-like domain"/>
    <property type="match status" value="1"/>
</dbReference>
<feature type="domain" description="Large ribosomal subunit protein uL2 RNA-binding" evidence="8">
    <location>
        <begin position="41"/>
        <end position="117"/>
    </location>
</feature>
<dbReference type="GO" id="GO:0003735">
    <property type="term" value="F:structural constituent of ribosome"/>
    <property type="evidence" value="ECO:0007669"/>
    <property type="project" value="InterPro"/>
</dbReference>
<keyword evidence="2 5" id="KW-0689">Ribosomal protein</keyword>
<keyword evidence="5" id="KW-0699">rRNA-binding</keyword>
<name>A0A2M8G1L0_9BACT</name>
<evidence type="ECO:0000256" key="3">
    <source>
        <dbReference type="ARBA" id="ARBA00023274"/>
    </source>
</evidence>
<dbReference type="InterPro" id="IPR014722">
    <property type="entry name" value="Rib_uL2_dom2"/>
</dbReference>
<evidence type="ECO:0000256" key="4">
    <source>
        <dbReference type="ARBA" id="ARBA00035242"/>
    </source>
</evidence>
<dbReference type="AlphaFoldDB" id="A0A2M8G1L0"/>
<evidence type="ECO:0000313" key="9">
    <source>
        <dbReference type="EMBL" id="PJC65352.1"/>
    </source>
</evidence>
<gene>
    <name evidence="5 9" type="primary">rplB</name>
    <name evidence="9" type="ORF">CO020_01060</name>
</gene>
<dbReference type="Pfam" id="PF00181">
    <property type="entry name" value="Ribosomal_L2_N"/>
    <property type="match status" value="1"/>
</dbReference>
<proteinExistence type="inferred from homology"/>
<feature type="domain" description="Large ribosomal subunit protein uL2 C-terminal" evidence="7">
    <location>
        <begin position="123"/>
        <end position="252"/>
    </location>
</feature>
<evidence type="ECO:0000256" key="6">
    <source>
        <dbReference type="SAM" id="MobiDB-lite"/>
    </source>
</evidence>
<comment type="similarity">
    <text evidence="1 5">Belongs to the universal ribosomal protein uL2 family.</text>
</comment>
<keyword evidence="3 5" id="KW-0687">Ribonucleoprotein</keyword>
<dbReference type="FunFam" id="4.10.950.10:FF:000001">
    <property type="entry name" value="50S ribosomal protein L2"/>
    <property type="match status" value="1"/>
</dbReference>
<dbReference type="FunFam" id="2.30.30.30:FF:000001">
    <property type="entry name" value="50S ribosomal protein L2"/>
    <property type="match status" value="1"/>
</dbReference>
<dbReference type="InterPro" id="IPR008991">
    <property type="entry name" value="Translation_prot_SH3-like_sf"/>
</dbReference>
<dbReference type="InterPro" id="IPR022666">
    <property type="entry name" value="Ribosomal_uL2_RNA-bd_dom"/>
</dbReference>
<dbReference type="SUPFAM" id="SSF50249">
    <property type="entry name" value="Nucleic acid-binding proteins"/>
    <property type="match status" value="1"/>
</dbReference>
<dbReference type="GO" id="GO:0016740">
    <property type="term" value="F:transferase activity"/>
    <property type="evidence" value="ECO:0007669"/>
    <property type="project" value="InterPro"/>
</dbReference>
<dbReference type="GO" id="GO:0019843">
    <property type="term" value="F:rRNA binding"/>
    <property type="evidence" value="ECO:0007669"/>
    <property type="project" value="UniProtKB-UniRule"/>
</dbReference>
<evidence type="ECO:0000259" key="7">
    <source>
        <dbReference type="SMART" id="SM01382"/>
    </source>
</evidence>
<protein>
    <recommendedName>
        <fullName evidence="4 5">Large ribosomal subunit protein uL2</fullName>
    </recommendedName>
</protein>
<dbReference type="GO" id="GO:0015934">
    <property type="term" value="C:large ribosomal subunit"/>
    <property type="evidence" value="ECO:0007669"/>
    <property type="project" value="InterPro"/>
</dbReference>
<dbReference type="InterPro" id="IPR005880">
    <property type="entry name" value="Ribosomal_uL2_bac/org-type"/>
</dbReference>
<evidence type="ECO:0000256" key="5">
    <source>
        <dbReference type="HAMAP-Rule" id="MF_01320"/>
    </source>
</evidence>
<evidence type="ECO:0000256" key="1">
    <source>
        <dbReference type="ARBA" id="ARBA00005636"/>
    </source>
</evidence>
<comment type="subunit">
    <text evidence="5">Part of the 50S ribosomal subunit. Forms a bridge to the 30S subunit in the 70S ribosome.</text>
</comment>
<comment type="caution">
    <text evidence="9">The sequence shown here is derived from an EMBL/GenBank/DDBJ whole genome shotgun (WGS) entry which is preliminary data.</text>
</comment>
<comment type="function">
    <text evidence="5">One of the primary rRNA binding proteins. Required for association of the 30S and 50S subunits to form the 70S ribosome, for tRNA binding and peptide bond formation. It has been suggested to have peptidyltransferase activity; this is somewhat controversial. Makes several contacts with the 16S rRNA in the 70S ribosome.</text>
</comment>
<evidence type="ECO:0000259" key="8">
    <source>
        <dbReference type="SMART" id="SM01383"/>
    </source>
</evidence>
<dbReference type="InterPro" id="IPR002171">
    <property type="entry name" value="Ribosomal_uL2"/>
</dbReference>
<dbReference type="HAMAP" id="MF_01320_B">
    <property type="entry name" value="Ribosomal_uL2_B"/>
    <property type="match status" value="1"/>
</dbReference>
<organism evidence="9 10">
    <name type="scientific">Candidatus Colwellbacteria bacterium CG_4_9_14_0_2_um_filter_50_12</name>
    <dbReference type="NCBI Taxonomy" id="1974538"/>
    <lineage>
        <taxon>Bacteria</taxon>
        <taxon>Candidatus Colwelliibacteriota</taxon>
    </lineage>
</organism>
<dbReference type="InterPro" id="IPR022669">
    <property type="entry name" value="Ribosomal_uL2_C"/>
</dbReference>
<dbReference type="InterPro" id="IPR014726">
    <property type="entry name" value="Ribosomal_uL2_dom3"/>
</dbReference>
<feature type="region of interest" description="Disordered" evidence="6">
    <location>
        <begin position="220"/>
        <end position="260"/>
    </location>
</feature>
<dbReference type="InterPro" id="IPR022671">
    <property type="entry name" value="Ribosomal_uL2_CS"/>
</dbReference>
<dbReference type="InterPro" id="IPR012340">
    <property type="entry name" value="NA-bd_OB-fold"/>
</dbReference>
<evidence type="ECO:0000256" key="2">
    <source>
        <dbReference type="ARBA" id="ARBA00022980"/>
    </source>
</evidence>
<dbReference type="Pfam" id="PF03947">
    <property type="entry name" value="Ribosomal_L2_C"/>
    <property type="match status" value="1"/>
</dbReference>
<dbReference type="Gene3D" id="2.40.50.140">
    <property type="entry name" value="Nucleic acid-binding proteins"/>
    <property type="match status" value="1"/>
</dbReference>
<dbReference type="NCBIfam" id="TIGR01171">
    <property type="entry name" value="rplB_bact"/>
    <property type="match status" value="1"/>
</dbReference>
<dbReference type="SMART" id="SM01382">
    <property type="entry name" value="Ribosomal_L2_C"/>
    <property type="match status" value="1"/>
</dbReference>
<dbReference type="PIRSF" id="PIRSF002158">
    <property type="entry name" value="Ribosomal_L2"/>
    <property type="match status" value="1"/>
</dbReference>
<reference evidence="10" key="1">
    <citation type="submission" date="2017-09" db="EMBL/GenBank/DDBJ databases">
        <title>Depth-based differentiation of microbial function through sediment-hosted aquifers and enrichment of novel symbionts in the deep terrestrial subsurface.</title>
        <authorList>
            <person name="Probst A.J."/>
            <person name="Ladd B."/>
            <person name="Jarett J.K."/>
            <person name="Geller-Mcgrath D.E."/>
            <person name="Sieber C.M.K."/>
            <person name="Emerson J.B."/>
            <person name="Anantharaman K."/>
            <person name="Thomas B.C."/>
            <person name="Malmstrom R."/>
            <person name="Stieglmeier M."/>
            <person name="Klingl A."/>
            <person name="Woyke T."/>
            <person name="Ryan C.M."/>
            <person name="Banfield J.F."/>
        </authorList>
    </citation>
    <scope>NUCLEOTIDE SEQUENCE [LARGE SCALE GENOMIC DNA]</scope>
</reference>
<dbReference type="SMART" id="SM01383">
    <property type="entry name" value="Ribosomal_L2"/>
    <property type="match status" value="1"/>
</dbReference>
<dbReference type="PROSITE" id="PS00467">
    <property type="entry name" value="RIBOSOMAL_L2"/>
    <property type="match status" value="1"/>
</dbReference>
<dbReference type="Proteomes" id="UP000229674">
    <property type="component" value="Unassembled WGS sequence"/>
</dbReference>
<dbReference type="Gene3D" id="4.10.950.10">
    <property type="entry name" value="Ribosomal protein L2, domain 3"/>
    <property type="match status" value="1"/>
</dbReference>
<dbReference type="GO" id="GO:0002181">
    <property type="term" value="P:cytoplasmic translation"/>
    <property type="evidence" value="ECO:0007669"/>
    <property type="project" value="TreeGrafter"/>
</dbReference>
<evidence type="ECO:0000313" key="10">
    <source>
        <dbReference type="Proteomes" id="UP000229674"/>
    </source>
</evidence>